<accession>A0A0D1WBN4</accession>
<dbReference type="OrthoDB" id="412402at2759"/>
<organism evidence="2 3">
    <name type="scientific">Exophiala sideris</name>
    <dbReference type="NCBI Taxonomy" id="1016849"/>
    <lineage>
        <taxon>Eukaryota</taxon>
        <taxon>Fungi</taxon>
        <taxon>Dikarya</taxon>
        <taxon>Ascomycota</taxon>
        <taxon>Pezizomycotina</taxon>
        <taxon>Eurotiomycetes</taxon>
        <taxon>Chaetothyriomycetidae</taxon>
        <taxon>Chaetothyriales</taxon>
        <taxon>Herpotrichiellaceae</taxon>
        <taxon>Exophiala</taxon>
    </lineage>
</organism>
<feature type="region of interest" description="Disordered" evidence="1">
    <location>
        <begin position="500"/>
        <end position="615"/>
    </location>
</feature>
<reference evidence="2 3" key="1">
    <citation type="submission" date="2015-01" db="EMBL/GenBank/DDBJ databases">
        <title>The Genome Sequence of Exophiala sideris CBS121828.</title>
        <authorList>
            <consortium name="The Broad Institute Genomics Platform"/>
            <person name="Cuomo C."/>
            <person name="de Hoog S."/>
            <person name="Gorbushina A."/>
            <person name="Stielow B."/>
            <person name="Teixiera M."/>
            <person name="Abouelleil A."/>
            <person name="Chapman S.B."/>
            <person name="Priest M."/>
            <person name="Young S.K."/>
            <person name="Wortman J."/>
            <person name="Nusbaum C."/>
            <person name="Birren B."/>
        </authorList>
    </citation>
    <scope>NUCLEOTIDE SEQUENCE [LARGE SCALE GENOMIC DNA]</scope>
    <source>
        <strain evidence="2 3">CBS 121828</strain>
    </source>
</reference>
<protein>
    <submittedName>
        <fullName evidence="2">Uncharacterized protein</fullName>
    </submittedName>
</protein>
<name>A0A0D1WBN4_9EURO</name>
<feature type="region of interest" description="Disordered" evidence="1">
    <location>
        <begin position="1"/>
        <end position="76"/>
    </location>
</feature>
<dbReference type="HOGENOM" id="CLU_444119_0_0_1"/>
<sequence length="615" mass="69434">MSLPGPLEIDSSSSPETTQDRRDSSISRSSTAPHAPKPDDSPKSPVAMASTSSESSDSSTTSSPLANDEDLTPAKGPHLLPLKFRIECYMILVVDHQIITDNDQYLEYMIGHDAHWKSTRRDMREDDEEGGYPMYQAMEDTWSQRKVDFLRGIIELEGGLDVCLDDSDAGYEAWHICYKRSMNFPDEGGKFEYWDPETYGAPLLVDSVGVSLASRYLECPSWGGQPLSSRGLEEVTKYLDVLKDDDEKPWQCLSIAQHGRVPVTIGLPSENGYANIPLPVLQHLAYLVIKYEDIILLFTSPWRAGWANTNSEDVQSNRVGIVENGKHLCSMFSLGPLEEVKRKIFSKDMTPAKLKKLMNAAFYWNYWEQPDEEVLSTYEKFVTFGTKEVTFRQLHGTMDDQIYDWVRFVTAFMRLAERKATEPVPTAPGPDVYSDRDWGLREGSKYNNIFGSKDERMAELLDLLEFSGIWRRDMIKYWRNGDPTLTRTSRNTETAQNAITALDDLDGNRRPRTPLPDPPNIDRDSDAESDYDWDGERVDDNDTNSAKSEDMNAGKDGDEVVTEDDKIHAREEVSTVEDDLLVQDGALPGEKRKREAEGGADDKSHSPPAKCAKEV</sequence>
<feature type="compositionally biased region" description="Low complexity" evidence="1">
    <location>
        <begin position="50"/>
        <end position="63"/>
    </location>
</feature>
<evidence type="ECO:0000256" key="1">
    <source>
        <dbReference type="SAM" id="MobiDB-lite"/>
    </source>
</evidence>
<evidence type="ECO:0000313" key="3">
    <source>
        <dbReference type="Proteomes" id="UP000053599"/>
    </source>
</evidence>
<proteinExistence type="predicted"/>
<evidence type="ECO:0000313" key="2">
    <source>
        <dbReference type="EMBL" id="KIV86140.1"/>
    </source>
</evidence>
<feature type="compositionally biased region" description="Basic and acidic residues" evidence="1">
    <location>
        <begin position="547"/>
        <end position="573"/>
    </location>
</feature>
<gene>
    <name evidence="2" type="ORF">PV11_01774</name>
</gene>
<dbReference type="EMBL" id="KN846951">
    <property type="protein sequence ID" value="KIV86140.1"/>
    <property type="molecule type" value="Genomic_DNA"/>
</dbReference>
<dbReference type="AlphaFoldDB" id="A0A0D1WBN4"/>
<feature type="compositionally biased region" description="Basic and acidic residues" evidence="1">
    <location>
        <begin position="589"/>
        <end position="615"/>
    </location>
</feature>
<dbReference type="Proteomes" id="UP000053599">
    <property type="component" value="Unassembled WGS sequence"/>
</dbReference>
<dbReference type="STRING" id="1016849.A0A0D1WBN4"/>